<dbReference type="Proteomes" id="UP000324143">
    <property type="component" value="Unassembled WGS sequence"/>
</dbReference>
<name>A0A5D0MEI5_9BACT</name>
<dbReference type="AlphaFoldDB" id="A0A5D0MEI5"/>
<comment type="caution">
    <text evidence="1">The sequence shown here is derived from an EMBL/GenBank/DDBJ whole genome shotgun (WGS) entry which is preliminary data.</text>
</comment>
<accession>A0A5D0MEI5</accession>
<proteinExistence type="predicted"/>
<gene>
    <name evidence="1" type="ORF">FXF47_00490</name>
</gene>
<reference evidence="1" key="1">
    <citation type="submission" date="2019-08" db="EMBL/GenBank/DDBJ databases">
        <title>Genomic characterization of a novel candidate phylum (ARYD3) from a high temperature, high salinity tertiary oil reservoir in north central Oklahoma, USA.</title>
        <authorList>
            <person name="Youssef N.H."/>
            <person name="Yadav A."/>
            <person name="Elshahed M.S."/>
        </authorList>
    </citation>
    <scope>NUCLEOTIDE SEQUENCE [LARGE SCALE GENOMIC DNA]</scope>
    <source>
        <strain evidence="1">ARYD3</strain>
    </source>
</reference>
<evidence type="ECO:0000313" key="2">
    <source>
        <dbReference type="Proteomes" id="UP000324143"/>
    </source>
</evidence>
<dbReference type="EMBL" id="VSIX01000004">
    <property type="protein sequence ID" value="TYB32094.1"/>
    <property type="molecule type" value="Genomic_DNA"/>
</dbReference>
<sequence>MNKNYDNLIRLLNKAAVDHHVYEQNRLNGKYDENWAEWYSIYLINNGINDYTEEKLNIKKLKEVLLEVTKKFKQSNYKQDWGDLVAKILLE</sequence>
<organism evidence="1 2">
    <name type="scientific">Candidatus Mcinerneyibacterium aminivorans</name>
    <dbReference type="NCBI Taxonomy" id="2703815"/>
    <lineage>
        <taxon>Bacteria</taxon>
        <taxon>Candidatus Macinerneyibacteriota</taxon>
        <taxon>Candidatus Mcinerneyibacteria</taxon>
        <taxon>Candidatus Mcinerneyibacteriales</taxon>
        <taxon>Candidatus Mcinerneyibacteriaceae</taxon>
        <taxon>Candidatus Mcinerneyibacterium</taxon>
    </lineage>
</organism>
<protein>
    <submittedName>
        <fullName evidence="1">Uncharacterized protein</fullName>
    </submittedName>
</protein>
<evidence type="ECO:0000313" key="1">
    <source>
        <dbReference type="EMBL" id="TYB32094.1"/>
    </source>
</evidence>
<keyword evidence="2" id="KW-1185">Reference proteome</keyword>